<dbReference type="Proteomes" id="UP000478090">
    <property type="component" value="Unassembled WGS sequence"/>
</dbReference>
<gene>
    <name evidence="2" type="ORF">GTP27_03835</name>
</gene>
<comment type="caution">
    <text evidence="2">The sequence shown here is derived from an EMBL/GenBank/DDBJ whole genome shotgun (WGS) entry which is preliminary data.</text>
</comment>
<reference evidence="2 3" key="1">
    <citation type="submission" date="2019-12" db="EMBL/GenBank/DDBJ databases">
        <title>Novel species isolated from a subtropical stream in China.</title>
        <authorList>
            <person name="Lu H."/>
        </authorList>
    </citation>
    <scope>NUCLEOTIDE SEQUENCE [LARGE SCALE GENOMIC DNA]</scope>
    <source>
        <strain evidence="2 3">CY13W</strain>
    </source>
</reference>
<accession>A0ABW9VIH9</accession>
<proteinExistence type="predicted"/>
<evidence type="ECO:0000313" key="3">
    <source>
        <dbReference type="Proteomes" id="UP000478090"/>
    </source>
</evidence>
<keyword evidence="3" id="KW-1185">Reference proteome</keyword>
<organism evidence="2 3">
    <name type="scientific">Duganella qianjiadongensis</name>
    <dbReference type="NCBI Taxonomy" id="2692176"/>
    <lineage>
        <taxon>Bacteria</taxon>
        <taxon>Pseudomonadati</taxon>
        <taxon>Pseudomonadota</taxon>
        <taxon>Betaproteobacteria</taxon>
        <taxon>Burkholderiales</taxon>
        <taxon>Oxalobacteraceae</taxon>
        <taxon>Telluria group</taxon>
        <taxon>Duganella</taxon>
    </lineage>
</organism>
<feature type="region of interest" description="Disordered" evidence="1">
    <location>
        <begin position="63"/>
        <end position="84"/>
    </location>
</feature>
<sequence length="84" mass="9067">MPKNTKHLAISAKVAASHRAQLIIQQCRYAPQEDGVPMAGNQLWHARRQAGFLAWLDQGGFTQKENTKENSGIAPLSSTPAGAV</sequence>
<protein>
    <submittedName>
        <fullName evidence="2">Uncharacterized protein</fullName>
    </submittedName>
</protein>
<dbReference type="EMBL" id="WWCM01000002">
    <property type="protein sequence ID" value="MYM38455.1"/>
    <property type="molecule type" value="Genomic_DNA"/>
</dbReference>
<name>A0ABW9VIH9_9BURK</name>
<evidence type="ECO:0000256" key="1">
    <source>
        <dbReference type="SAM" id="MobiDB-lite"/>
    </source>
</evidence>
<evidence type="ECO:0000313" key="2">
    <source>
        <dbReference type="EMBL" id="MYM38455.1"/>
    </source>
</evidence>
<dbReference type="RefSeq" id="WP_161037861.1">
    <property type="nucleotide sequence ID" value="NZ_WWCM01000002.1"/>
</dbReference>